<gene>
    <name evidence="1" type="ORF">Tsubulata_016017</name>
</gene>
<keyword evidence="2" id="KW-1185">Reference proteome</keyword>
<comment type="caution">
    <text evidence="1">The sequence shown here is derived from an EMBL/GenBank/DDBJ whole genome shotgun (WGS) entry which is preliminary data.</text>
</comment>
<evidence type="ECO:0000313" key="1">
    <source>
        <dbReference type="EMBL" id="KAJ4832464.1"/>
    </source>
</evidence>
<reference evidence="1" key="2">
    <citation type="journal article" date="2023" name="Plants (Basel)">
        <title>Annotation of the Turnera subulata (Passifloraceae) Draft Genome Reveals the S-Locus Evolved after the Divergence of Turneroideae from Passifloroideae in a Stepwise Manner.</title>
        <authorList>
            <person name="Henning P.M."/>
            <person name="Roalson E.H."/>
            <person name="Mir W."/>
            <person name="McCubbin A.G."/>
            <person name="Shore J.S."/>
        </authorList>
    </citation>
    <scope>NUCLEOTIDE SEQUENCE</scope>
    <source>
        <strain evidence="1">F60SS</strain>
    </source>
</reference>
<dbReference type="EMBL" id="JAKUCV010005127">
    <property type="protein sequence ID" value="KAJ4832464.1"/>
    <property type="molecule type" value="Genomic_DNA"/>
</dbReference>
<dbReference type="Proteomes" id="UP001141552">
    <property type="component" value="Unassembled WGS sequence"/>
</dbReference>
<accession>A0A9Q0FKK6</accession>
<organism evidence="1 2">
    <name type="scientific">Turnera subulata</name>
    <dbReference type="NCBI Taxonomy" id="218843"/>
    <lineage>
        <taxon>Eukaryota</taxon>
        <taxon>Viridiplantae</taxon>
        <taxon>Streptophyta</taxon>
        <taxon>Embryophyta</taxon>
        <taxon>Tracheophyta</taxon>
        <taxon>Spermatophyta</taxon>
        <taxon>Magnoliopsida</taxon>
        <taxon>eudicotyledons</taxon>
        <taxon>Gunneridae</taxon>
        <taxon>Pentapetalae</taxon>
        <taxon>rosids</taxon>
        <taxon>fabids</taxon>
        <taxon>Malpighiales</taxon>
        <taxon>Passifloraceae</taxon>
        <taxon>Turnera</taxon>
    </lineage>
</organism>
<reference evidence="1" key="1">
    <citation type="submission" date="2022-02" db="EMBL/GenBank/DDBJ databases">
        <authorList>
            <person name="Henning P.M."/>
            <person name="McCubbin A.G."/>
            <person name="Shore J.S."/>
        </authorList>
    </citation>
    <scope>NUCLEOTIDE SEQUENCE</scope>
    <source>
        <strain evidence="1">F60SS</strain>
        <tissue evidence="1">Leaves</tissue>
    </source>
</reference>
<dbReference type="AlphaFoldDB" id="A0A9Q0FKK6"/>
<evidence type="ECO:0000313" key="2">
    <source>
        <dbReference type="Proteomes" id="UP001141552"/>
    </source>
</evidence>
<proteinExistence type="predicted"/>
<protein>
    <submittedName>
        <fullName evidence="1">Uncharacterized protein</fullName>
    </submittedName>
</protein>
<name>A0A9Q0FKK6_9ROSI</name>
<sequence length="129" mass="15372">FNPFIFLVQLKVEKQKECYFVLDERQLRSIWINFILSWSLTLNVFGWDQYGRRLLFPSESCGQGTISYAIIMEAMLAAFFLDGMQRYQFEQYISGYLQKKKKCKNLAIRHNKSLGKAMLSQYKKKESWN</sequence>
<feature type="non-terminal residue" evidence="1">
    <location>
        <position position="129"/>
    </location>
</feature>